<dbReference type="Proteomes" id="UP000236075">
    <property type="component" value="Unassembled WGS sequence"/>
</dbReference>
<reference evidence="1 2" key="1">
    <citation type="journal article" date="2017" name="BMC Genomics">
        <title>Genome sequencing of 39 Akkermansia muciniphila isolates reveals its population structure, genomic and functional diverisity, and global distribution in mammalian gut microbiotas.</title>
        <authorList>
            <person name="Guo X."/>
            <person name="Li S."/>
            <person name="Zhang J."/>
            <person name="Wu F."/>
            <person name="Li X."/>
            <person name="Wu D."/>
            <person name="Zhang M."/>
            <person name="Ou Z."/>
            <person name="Jie Z."/>
            <person name="Yan Q."/>
            <person name="Li P."/>
            <person name="Yi J."/>
            <person name="Peng Y."/>
        </authorList>
    </citation>
    <scope>NUCLEOTIDE SEQUENCE [LARGE SCALE GENOMIC DNA]</scope>
    <source>
        <strain evidence="1 2">GP28</strain>
    </source>
</reference>
<evidence type="ECO:0000313" key="1">
    <source>
        <dbReference type="EMBL" id="PND05035.1"/>
    </source>
</evidence>
<proteinExistence type="predicted"/>
<dbReference type="GeneID" id="60881792"/>
<name>A0AAX0WNV1_9BACT</name>
<dbReference type="EMBL" id="PJLB01000004">
    <property type="protein sequence ID" value="PND05035.1"/>
    <property type="molecule type" value="Genomic_DNA"/>
</dbReference>
<dbReference type="AlphaFoldDB" id="A0AAX0WNV1"/>
<gene>
    <name evidence="1" type="ORF">CXT95_01020</name>
</gene>
<organism evidence="1 2">
    <name type="scientific">Akkermansia muciniphila</name>
    <dbReference type="NCBI Taxonomy" id="239935"/>
    <lineage>
        <taxon>Bacteria</taxon>
        <taxon>Pseudomonadati</taxon>
        <taxon>Verrucomicrobiota</taxon>
        <taxon>Verrucomicrobiia</taxon>
        <taxon>Verrucomicrobiales</taxon>
        <taxon>Akkermansiaceae</taxon>
        <taxon>Akkermansia</taxon>
    </lineage>
</organism>
<evidence type="ECO:0000313" key="2">
    <source>
        <dbReference type="Proteomes" id="UP000236075"/>
    </source>
</evidence>
<accession>A0AAX0WNV1</accession>
<protein>
    <submittedName>
        <fullName evidence="1">Uncharacterized protein</fullName>
    </submittedName>
</protein>
<sequence>MSKATAANTEPEKKTEQAAVIDTNILILAKEVRIGRSTFLKGAHIRVTKELADKLEADGKASIIY</sequence>
<dbReference type="RefSeq" id="WP_102747939.1">
    <property type="nucleotide sequence ID" value="NZ_AP021899.1"/>
</dbReference>
<comment type="caution">
    <text evidence="1">The sequence shown here is derived from an EMBL/GenBank/DDBJ whole genome shotgun (WGS) entry which is preliminary data.</text>
</comment>